<keyword evidence="11" id="KW-1185">Reference proteome</keyword>
<dbReference type="OrthoDB" id="422156at2759"/>
<organism evidence="11">
    <name type="scientific">Entamoeba dispar (strain ATCC PRA-260 / SAW760)</name>
    <dbReference type="NCBI Taxonomy" id="370354"/>
    <lineage>
        <taxon>Eukaryota</taxon>
        <taxon>Amoebozoa</taxon>
        <taxon>Evosea</taxon>
        <taxon>Archamoebae</taxon>
        <taxon>Mastigamoebida</taxon>
        <taxon>Entamoebidae</taxon>
        <taxon>Entamoeba</taxon>
    </lineage>
</organism>
<dbReference type="GO" id="GO:0000139">
    <property type="term" value="C:Golgi membrane"/>
    <property type="evidence" value="ECO:0007669"/>
    <property type="project" value="UniProtKB-SubCell"/>
</dbReference>
<evidence type="ECO:0000313" key="10">
    <source>
        <dbReference type="EMBL" id="EDR29794.1"/>
    </source>
</evidence>
<dbReference type="Proteomes" id="UP000008076">
    <property type="component" value="Unassembled WGS sequence"/>
</dbReference>
<dbReference type="AlphaFoldDB" id="B0E6P0"/>
<evidence type="ECO:0000256" key="7">
    <source>
        <dbReference type="ARBA" id="ARBA00023034"/>
    </source>
</evidence>
<gene>
    <name evidence="10" type="ORF">EDI_061390</name>
</gene>
<dbReference type="GO" id="GO:0006906">
    <property type="term" value="P:vesicle fusion"/>
    <property type="evidence" value="ECO:0007669"/>
    <property type="project" value="TreeGrafter"/>
</dbReference>
<keyword evidence="7" id="KW-0333">Golgi apparatus</keyword>
<dbReference type="GO" id="GO:0005801">
    <property type="term" value="C:cis-Golgi network"/>
    <property type="evidence" value="ECO:0007669"/>
    <property type="project" value="InterPro"/>
</dbReference>
<feature type="transmembrane region" description="Helical" evidence="9">
    <location>
        <begin position="206"/>
        <end position="224"/>
    </location>
</feature>
<dbReference type="PANTHER" id="PTHR21094:SF2">
    <property type="entry name" value="GOLGI SNAP RECEPTOR COMPLEX MEMBER 1"/>
    <property type="match status" value="1"/>
</dbReference>
<evidence type="ECO:0000256" key="5">
    <source>
        <dbReference type="ARBA" id="ARBA00022927"/>
    </source>
</evidence>
<dbReference type="GO" id="GO:0015031">
    <property type="term" value="P:protein transport"/>
    <property type="evidence" value="ECO:0007669"/>
    <property type="project" value="UniProtKB-KW"/>
</dbReference>
<dbReference type="GO" id="GO:0006888">
    <property type="term" value="P:endoplasmic reticulum to Golgi vesicle-mediated transport"/>
    <property type="evidence" value="ECO:0007669"/>
    <property type="project" value="InterPro"/>
</dbReference>
<evidence type="ECO:0000256" key="4">
    <source>
        <dbReference type="ARBA" id="ARBA00022692"/>
    </source>
</evidence>
<dbReference type="PANTHER" id="PTHR21094">
    <property type="entry name" value="GOS-28 SNARE- RELATED"/>
    <property type="match status" value="1"/>
</dbReference>
<dbReference type="eggNOG" id="ENOG502RAUJ">
    <property type="taxonomic scope" value="Eukaryota"/>
</dbReference>
<keyword evidence="4 9" id="KW-0812">Transmembrane</keyword>
<dbReference type="EMBL" id="DS547922">
    <property type="protein sequence ID" value="EDR29794.1"/>
    <property type="molecule type" value="Genomic_DNA"/>
</dbReference>
<protein>
    <submittedName>
        <fullName evidence="10">Uncharacterized protein</fullName>
    </submittedName>
</protein>
<dbReference type="KEGG" id="edi:EDI_061390"/>
<keyword evidence="8 9" id="KW-0472">Membrane</keyword>
<dbReference type="GO" id="GO:0031201">
    <property type="term" value="C:SNARE complex"/>
    <property type="evidence" value="ECO:0007669"/>
    <property type="project" value="TreeGrafter"/>
</dbReference>
<comment type="subcellular location">
    <subcellularLocation>
        <location evidence="1">Golgi apparatus membrane</location>
        <topology evidence="1">Single-pass type IV membrane protein</topology>
    </subcellularLocation>
</comment>
<proteinExistence type="inferred from homology"/>
<name>B0E6P0_ENTDS</name>
<evidence type="ECO:0000256" key="2">
    <source>
        <dbReference type="ARBA" id="ARBA00008473"/>
    </source>
</evidence>
<dbReference type="RefSeq" id="XP_001734053.1">
    <property type="nucleotide sequence ID" value="XM_001734001.1"/>
</dbReference>
<evidence type="ECO:0000256" key="1">
    <source>
        <dbReference type="ARBA" id="ARBA00004409"/>
    </source>
</evidence>
<dbReference type="GeneID" id="5878947"/>
<evidence type="ECO:0000256" key="8">
    <source>
        <dbReference type="ARBA" id="ARBA00023136"/>
    </source>
</evidence>
<keyword evidence="6 9" id="KW-1133">Transmembrane helix</keyword>
<dbReference type="GO" id="GO:0048219">
    <property type="term" value="P:inter-Golgi cisterna vesicle-mediated transport"/>
    <property type="evidence" value="ECO:0007669"/>
    <property type="project" value="TreeGrafter"/>
</dbReference>
<dbReference type="VEuPathDB" id="AmoebaDB:EDI_061390"/>
<evidence type="ECO:0000256" key="6">
    <source>
        <dbReference type="ARBA" id="ARBA00022989"/>
    </source>
</evidence>
<reference evidence="11" key="1">
    <citation type="submission" date="2007-12" db="EMBL/GenBank/DDBJ databases">
        <title>Annotation of Entamoeba dispar SAW760.</title>
        <authorList>
            <person name="Lorenzi H."/>
            <person name="Inman J."/>
            <person name="Schobel S."/>
            <person name="Amedeo P."/>
            <person name="Caler E."/>
        </authorList>
    </citation>
    <scope>NUCLEOTIDE SEQUENCE [LARGE SCALE GENOMIC DNA]</scope>
    <source>
        <strain evidence="11">ATCC PRA-260 / SAW760</strain>
    </source>
</reference>
<keyword evidence="5" id="KW-0653">Protein transport</keyword>
<keyword evidence="3" id="KW-0813">Transport</keyword>
<evidence type="ECO:0000256" key="3">
    <source>
        <dbReference type="ARBA" id="ARBA00022448"/>
    </source>
</evidence>
<evidence type="ECO:0000313" key="11">
    <source>
        <dbReference type="Proteomes" id="UP000008076"/>
    </source>
</evidence>
<sequence>MQQIQLSEQQIRKFIETSKGLSETTFKTWLTAKLSNFQEEMKKLILALVSEQQKYKNHIEIKDGENIANTIISIWNSCISLIDIISHEKTLTMMLQIIYNCMKQFLCQSLIDKDLIGIRFFYYIHLISSGFSKQQELLWEERDSINRSSQLADILIDQAFEDNASIDRQNQTMDKINNRNSIYNSTLNDSNRLTNRISWHQCKNTIILACVCAFCIFFLIWWSFL</sequence>
<comment type="similarity">
    <text evidence="2">Belongs to the GOSR1 family.</text>
</comment>
<dbReference type="GO" id="GO:0005797">
    <property type="term" value="C:Golgi medial cisterna"/>
    <property type="evidence" value="ECO:0007669"/>
    <property type="project" value="TreeGrafter"/>
</dbReference>
<evidence type="ECO:0000256" key="9">
    <source>
        <dbReference type="SAM" id="Phobius"/>
    </source>
</evidence>
<dbReference type="GO" id="GO:0005484">
    <property type="term" value="F:SNAP receptor activity"/>
    <property type="evidence" value="ECO:0007669"/>
    <property type="project" value="TreeGrafter"/>
</dbReference>
<accession>B0E6P0</accession>
<dbReference type="InterPro" id="IPR023601">
    <property type="entry name" value="Golgi_SNAP_su1"/>
</dbReference>